<name>A0A2G9HBJ1_9LAMI</name>
<accession>A0A2G9HBJ1</accession>
<comment type="caution">
    <text evidence="2">The sequence shown here is derived from an EMBL/GenBank/DDBJ whole genome shotgun (WGS) entry which is preliminary data.</text>
</comment>
<dbReference type="EMBL" id="NKXS01002238">
    <property type="protein sequence ID" value="PIN14670.1"/>
    <property type="molecule type" value="Genomic_DNA"/>
</dbReference>
<keyword evidence="3" id="KW-1185">Reference proteome</keyword>
<reference evidence="3" key="1">
    <citation type="journal article" date="2018" name="Gigascience">
        <title>Genome assembly of the Pink Ipe (Handroanthus impetiginosus, Bignoniaceae), a highly valued, ecologically keystone Neotropical timber forest tree.</title>
        <authorList>
            <person name="Silva-Junior O.B."/>
            <person name="Grattapaglia D."/>
            <person name="Novaes E."/>
            <person name="Collevatti R.G."/>
        </authorList>
    </citation>
    <scope>NUCLEOTIDE SEQUENCE [LARGE SCALE GENOMIC DNA]</scope>
    <source>
        <strain evidence="3">cv. UFG-1</strain>
    </source>
</reference>
<dbReference type="Proteomes" id="UP000231279">
    <property type="component" value="Unassembled WGS sequence"/>
</dbReference>
<evidence type="ECO:0000313" key="2">
    <source>
        <dbReference type="EMBL" id="PIN14670.1"/>
    </source>
</evidence>
<organism evidence="2 3">
    <name type="scientific">Handroanthus impetiginosus</name>
    <dbReference type="NCBI Taxonomy" id="429701"/>
    <lineage>
        <taxon>Eukaryota</taxon>
        <taxon>Viridiplantae</taxon>
        <taxon>Streptophyta</taxon>
        <taxon>Embryophyta</taxon>
        <taxon>Tracheophyta</taxon>
        <taxon>Spermatophyta</taxon>
        <taxon>Magnoliopsida</taxon>
        <taxon>eudicotyledons</taxon>
        <taxon>Gunneridae</taxon>
        <taxon>Pentapetalae</taxon>
        <taxon>asterids</taxon>
        <taxon>lamiids</taxon>
        <taxon>Lamiales</taxon>
        <taxon>Bignoniaceae</taxon>
        <taxon>Crescentiina</taxon>
        <taxon>Tabebuia alliance</taxon>
        <taxon>Handroanthus</taxon>
    </lineage>
</organism>
<dbReference type="InterPro" id="IPR040377">
    <property type="entry name" value="Ssl2009-like"/>
</dbReference>
<dbReference type="GO" id="GO:0009706">
    <property type="term" value="C:chloroplast inner membrane"/>
    <property type="evidence" value="ECO:0007669"/>
    <property type="project" value="TreeGrafter"/>
</dbReference>
<gene>
    <name evidence="2" type="ORF">CDL12_12689</name>
</gene>
<proteinExistence type="predicted"/>
<feature type="region of interest" description="Disordered" evidence="1">
    <location>
        <begin position="35"/>
        <end position="60"/>
    </location>
</feature>
<evidence type="ECO:0000313" key="3">
    <source>
        <dbReference type="Proteomes" id="UP000231279"/>
    </source>
</evidence>
<protein>
    <submittedName>
        <fullName evidence="2">Uncharacterized protein</fullName>
    </submittedName>
</protein>
<evidence type="ECO:0000256" key="1">
    <source>
        <dbReference type="SAM" id="MobiDB-lite"/>
    </source>
</evidence>
<dbReference type="AlphaFoldDB" id="A0A2G9HBJ1"/>
<dbReference type="PANTHER" id="PTHR34048">
    <property type="entry name" value="LOW-DENSITY RECEPTOR-LIKE PROTEIN"/>
    <property type="match status" value="1"/>
</dbReference>
<dbReference type="STRING" id="429701.A0A2G9HBJ1"/>
<dbReference type="GO" id="GO:0009535">
    <property type="term" value="C:chloroplast thylakoid membrane"/>
    <property type="evidence" value="ECO:0007669"/>
    <property type="project" value="TreeGrafter"/>
</dbReference>
<dbReference type="OrthoDB" id="1700403at2759"/>
<dbReference type="PANTHER" id="PTHR34048:SF5">
    <property type="entry name" value="INNER MEMBRANE LOCALIZED PROTEIN"/>
    <property type="match status" value="1"/>
</dbReference>
<sequence>MRKLPKFIYDEEKVVEKQRKKLADKIEEINAAIDNVSSQLRSGDAPNGPAASSGDVKAVA</sequence>